<proteinExistence type="predicted"/>
<reference evidence="1 2" key="2">
    <citation type="journal article" date="2022" name="Mol. Ecol. Resour.">
        <title>The genomes of chicory, endive, great burdock and yacon provide insights into Asteraceae paleo-polyploidization history and plant inulin production.</title>
        <authorList>
            <person name="Fan W."/>
            <person name="Wang S."/>
            <person name="Wang H."/>
            <person name="Wang A."/>
            <person name="Jiang F."/>
            <person name="Liu H."/>
            <person name="Zhao H."/>
            <person name="Xu D."/>
            <person name="Zhang Y."/>
        </authorList>
    </citation>
    <scope>NUCLEOTIDE SEQUENCE [LARGE SCALE GENOMIC DNA]</scope>
    <source>
        <strain evidence="2">cv. Niubang</strain>
    </source>
</reference>
<keyword evidence="2" id="KW-1185">Reference proteome</keyword>
<gene>
    <name evidence="1" type="ORF">L6452_40596</name>
</gene>
<protein>
    <submittedName>
        <fullName evidence="1">Uncharacterized protein</fullName>
    </submittedName>
</protein>
<comment type="caution">
    <text evidence="1">The sequence shown here is derived from an EMBL/GenBank/DDBJ whole genome shotgun (WGS) entry which is preliminary data.</text>
</comment>
<evidence type="ECO:0000313" key="2">
    <source>
        <dbReference type="Proteomes" id="UP001055879"/>
    </source>
</evidence>
<dbReference type="EMBL" id="CM042062">
    <property type="protein sequence ID" value="KAI3669362.1"/>
    <property type="molecule type" value="Genomic_DNA"/>
</dbReference>
<dbReference type="Proteomes" id="UP001055879">
    <property type="component" value="Linkage Group LG16"/>
</dbReference>
<organism evidence="1 2">
    <name type="scientific">Arctium lappa</name>
    <name type="common">Greater burdock</name>
    <name type="synonym">Lappa major</name>
    <dbReference type="NCBI Taxonomy" id="4217"/>
    <lineage>
        <taxon>Eukaryota</taxon>
        <taxon>Viridiplantae</taxon>
        <taxon>Streptophyta</taxon>
        <taxon>Embryophyta</taxon>
        <taxon>Tracheophyta</taxon>
        <taxon>Spermatophyta</taxon>
        <taxon>Magnoliopsida</taxon>
        <taxon>eudicotyledons</taxon>
        <taxon>Gunneridae</taxon>
        <taxon>Pentapetalae</taxon>
        <taxon>asterids</taxon>
        <taxon>campanulids</taxon>
        <taxon>Asterales</taxon>
        <taxon>Asteraceae</taxon>
        <taxon>Carduoideae</taxon>
        <taxon>Cardueae</taxon>
        <taxon>Arctiinae</taxon>
        <taxon>Arctium</taxon>
    </lineage>
</organism>
<name>A0ACB8XN31_ARCLA</name>
<accession>A0ACB8XN31</accession>
<reference evidence="2" key="1">
    <citation type="journal article" date="2022" name="Mol. Ecol. Resour.">
        <title>The genomes of chicory, endive, great burdock and yacon provide insights into Asteraceae palaeo-polyploidization history and plant inulin production.</title>
        <authorList>
            <person name="Fan W."/>
            <person name="Wang S."/>
            <person name="Wang H."/>
            <person name="Wang A."/>
            <person name="Jiang F."/>
            <person name="Liu H."/>
            <person name="Zhao H."/>
            <person name="Xu D."/>
            <person name="Zhang Y."/>
        </authorList>
    </citation>
    <scope>NUCLEOTIDE SEQUENCE [LARGE SCALE GENOMIC DNA]</scope>
    <source>
        <strain evidence="2">cv. Niubang</strain>
    </source>
</reference>
<sequence>MKQMKDLNDIPLHEVYDTLRQNEEEVEEKRTEKKKKVEKVSDPIALVAGEKEKEKKEKKKKKKKKIFYKKPGSNSQRYSSSGSKNHEHKEKIEGRRFKEKKYVEKRPEERKKFVNDYAGAEKKIVDLIKCYNCGKVSHYAKECRKPKVRNSEYYKNKMLLAKQQEADKALMAEEEFWLDHSDEEEREESAHMCLMDDTVKYDDFDGQNGSYDVIGNKDLIDSLRKYVSDFKNEKDRFESKISDFESKMSKSVSEKQECVLKAFKLQEENKSLTNKVNGLEAKLYARGQTDQTIFLNTPNEEADVREKWGLGYENPHYLMKAIRKQPTLYTFDFLFVAVKYPHLKPRFVTKSHEEVEAKEDEKRKNLKKIQLPFCYQKLNDSYISDQPKCLSNDYFESYSTKELEEKPLKAKIYVPPLILESKIIELENILSDERILADIEQNVFYTVLKNTNLNVESQKCSTSSKASHTSEVDVDDLFASANDFLNSDEGCVDEIDLFDFNAPLPDHSTFVINGQALPSVHEVGESSTKVGDTVSVNADYYAKVNSKGSEERKEWRPKRKIDESSESSPDMDCNRYTSSSSDVTRHMWYLDSGCSKHMTGQKDLLSNYTEKFCGNVRFGNDQFSPILGYGDVIQENVTITKVNFKAKSCSLRTKDGKELLVGTRKYNLYTINISKVQTDSQVCLLTKASMQQSWLWHRRLSHLNFRYINKLVKGRLVKGLPELRYEKEHLCEKEDYLEFVGITHQYSAARMPEQNGVVERLNRTIVEAARTMLSQSDLPLFLWAEAVSTACYTHNRSIIHRRCFVLNDRENLNKFGQKAEEGIFIGYSQTSAAYRIYMKSSKTVIKSVNVTFDEEVASEQSSSEPVLTGVLASGQFRSKLPKFVVVDRSEDSMTNHPTTSDVSNELVPPVQKEAPVQTITPSVEVAPEIVET</sequence>
<evidence type="ECO:0000313" key="1">
    <source>
        <dbReference type="EMBL" id="KAI3669362.1"/>
    </source>
</evidence>